<organism evidence="1 2">
    <name type="scientific">Protopolystoma xenopodis</name>
    <dbReference type="NCBI Taxonomy" id="117903"/>
    <lineage>
        <taxon>Eukaryota</taxon>
        <taxon>Metazoa</taxon>
        <taxon>Spiralia</taxon>
        <taxon>Lophotrochozoa</taxon>
        <taxon>Platyhelminthes</taxon>
        <taxon>Monogenea</taxon>
        <taxon>Polyopisthocotylea</taxon>
        <taxon>Polystomatidea</taxon>
        <taxon>Polystomatidae</taxon>
        <taxon>Protopolystoma</taxon>
    </lineage>
</organism>
<protein>
    <recommendedName>
        <fullName evidence="3">Ig-like domain-containing protein</fullName>
    </recommendedName>
</protein>
<accession>A0A448WS05</accession>
<name>A0A448WS05_9PLAT</name>
<dbReference type="AlphaFoldDB" id="A0A448WS05"/>
<evidence type="ECO:0000313" key="1">
    <source>
        <dbReference type="EMBL" id="VEL18790.1"/>
    </source>
</evidence>
<dbReference type="InterPro" id="IPR036179">
    <property type="entry name" value="Ig-like_dom_sf"/>
</dbReference>
<dbReference type="SUPFAM" id="SSF48726">
    <property type="entry name" value="Immunoglobulin"/>
    <property type="match status" value="1"/>
</dbReference>
<keyword evidence="2" id="KW-1185">Reference proteome</keyword>
<dbReference type="EMBL" id="CAAALY010038671">
    <property type="protein sequence ID" value="VEL18790.1"/>
    <property type="molecule type" value="Genomic_DNA"/>
</dbReference>
<dbReference type="OrthoDB" id="6251630at2759"/>
<reference evidence="1" key="1">
    <citation type="submission" date="2018-11" db="EMBL/GenBank/DDBJ databases">
        <authorList>
            <consortium name="Pathogen Informatics"/>
        </authorList>
    </citation>
    <scope>NUCLEOTIDE SEQUENCE</scope>
</reference>
<evidence type="ECO:0000313" key="2">
    <source>
        <dbReference type="Proteomes" id="UP000784294"/>
    </source>
</evidence>
<gene>
    <name evidence="1" type="ORF">PXEA_LOCUS12230</name>
</gene>
<evidence type="ECO:0008006" key="3">
    <source>
        <dbReference type="Google" id="ProtNLM"/>
    </source>
</evidence>
<proteinExistence type="predicted"/>
<comment type="caution">
    <text evidence="1">The sequence shown here is derived from an EMBL/GenBank/DDBJ whole genome shotgun (WGS) entry which is preliminary data.</text>
</comment>
<dbReference type="Proteomes" id="UP000784294">
    <property type="component" value="Unassembled WGS sequence"/>
</dbReference>
<sequence>MIAYIIASRDGLAVDVFEACYPLTCLDLIGLQVNDFITTETGLIRTSTSAIRLQKYLQPPQHIRISAKEGQRVVIRCPVIGSVHSGISWYRLPRDGKQLLNLTKLALSSTSLQTFLLPSGLLAEHMEQMNLSWMYSQYRVSVLVALLGLLVPL</sequence>